<dbReference type="Gene3D" id="2.60.120.430">
    <property type="entry name" value="Galactose-binding lectin"/>
    <property type="match status" value="1"/>
</dbReference>
<feature type="chain" id="PRO_5045736916" evidence="1">
    <location>
        <begin position="26"/>
        <end position="470"/>
    </location>
</feature>
<dbReference type="Pfam" id="PF02368">
    <property type="entry name" value="Big_2"/>
    <property type="match status" value="1"/>
</dbReference>
<gene>
    <name evidence="3" type="ORF">LX97_02315</name>
</gene>
<sequence>MNFKKHIFYLSILTCFIFLMFTSSCERDLSDDATLATFPKTGEIYTDSFVSMGSDFYLPFADSKPDAFSIDNEEGYQSNSSIRIDVPNAVDPNGNYAGAIFRVDGAPRDLTGFNALTFWVKASRGVSIDAIGFGQDFLGDKYQVTANNVNVDTNWSQVTIPIPDASKLIEERGAFWYAMGTQGTGGSAYIVWFDEIKFVNLATVAQPRPAISNGNDIVTNSFTGVNLLVSGLIETFSLGSGADQVVTVAPNYYNFTSSDESVATVDDLGNITVNAAGTTTITATLGSLNAAGSLTINSQGAFQLPPAPTLDASRVISIFSDVYTNVPVDYYNGFWLPGSSTGSADFSVNGDNILNYTDFNYVGTQTGNPLTDASNMTMIHFDMYVPGVIPPNFDFLISIEDWGANGIDNGGDDTRQQIFVRRNQVVADTWISIDAPLTLVNKNNIGLIIYENINGSSLRNFYLDNVYYYN</sequence>
<keyword evidence="4" id="KW-1185">Reference proteome</keyword>
<evidence type="ECO:0000256" key="1">
    <source>
        <dbReference type="SAM" id="SignalP"/>
    </source>
</evidence>
<dbReference type="SUPFAM" id="SSF49373">
    <property type="entry name" value="Invasin/intimin cell-adhesion fragments"/>
    <property type="match status" value="1"/>
</dbReference>
<evidence type="ECO:0000313" key="3">
    <source>
        <dbReference type="EMBL" id="PZX39955.1"/>
    </source>
</evidence>
<dbReference type="InterPro" id="IPR003343">
    <property type="entry name" value="Big_2"/>
</dbReference>
<comment type="caution">
    <text evidence="3">The sequence shown here is derived from an EMBL/GenBank/DDBJ whole genome shotgun (WGS) entry which is preliminary data.</text>
</comment>
<reference evidence="3 4" key="1">
    <citation type="submission" date="2018-06" db="EMBL/GenBank/DDBJ databases">
        <title>Genomic Encyclopedia of Archaeal and Bacterial Type Strains, Phase II (KMG-II): from individual species to whole genera.</title>
        <authorList>
            <person name="Goeker M."/>
        </authorList>
    </citation>
    <scope>NUCLEOTIDE SEQUENCE [LARGE SCALE GENOMIC DNA]</scope>
    <source>
        <strain evidence="3 4">DSM 17205</strain>
    </source>
</reference>
<evidence type="ECO:0000313" key="4">
    <source>
        <dbReference type="Proteomes" id="UP000248584"/>
    </source>
</evidence>
<feature type="signal peptide" evidence="1">
    <location>
        <begin position="1"/>
        <end position="25"/>
    </location>
</feature>
<accession>A0ABX5PXQ1</accession>
<proteinExistence type="predicted"/>
<dbReference type="InterPro" id="IPR008964">
    <property type="entry name" value="Invasin/intimin_cell_adhesion"/>
</dbReference>
<dbReference type="InterPro" id="IPR008979">
    <property type="entry name" value="Galactose-bd-like_sf"/>
</dbReference>
<dbReference type="Proteomes" id="UP000248584">
    <property type="component" value="Unassembled WGS sequence"/>
</dbReference>
<feature type="domain" description="BIG2" evidence="2">
    <location>
        <begin position="254"/>
        <end position="289"/>
    </location>
</feature>
<keyword evidence="1" id="KW-0732">Signal</keyword>
<name>A0ABX5PXQ1_9FLAO</name>
<evidence type="ECO:0000259" key="2">
    <source>
        <dbReference type="Pfam" id="PF02368"/>
    </source>
</evidence>
<dbReference type="SUPFAM" id="SSF49785">
    <property type="entry name" value="Galactose-binding domain-like"/>
    <property type="match status" value="1"/>
</dbReference>
<dbReference type="PROSITE" id="PS51257">
    <property type="entry name" value="PROKAR_LIPOPROTEIN"/>
    <property type="match status" value="1"/>
</dbReference>
<protein>
    <submittedName>
        <fullName evidence="3">Ig-like protein group 2</fullName>
    </submittedName>
</protein>
<dbReference type="Gene3D" id="2.60.40.1080">
    <property type="match status" value="1"/>
</dbReference>
<dbReference type="EMBL" id="QKZR01000003">
    <property type="protein sequence ID" value="PZX39955.1"/>
    <property type="molecule type" value="Genomic_DNA"/>
</dbReference>
<organism evidence="3 4">
    <name type="scientific">Nonlabens dokdonensis</name>
    <dbReference type="NCBI Taxonomy" id="328515"/>
    <lineage>
        <taxon>Bacteria</taxon>
        <taxon>Pseudomonadati</taxon>
        <taxon>Bacteroidota</taxon>
        <taxon>Flavobacteriia</taxon>
        <taxon>Flavobacteriales</taxon>
        <taxon>Flavobacteriaceae</taxon>
        <taxon>Nonlabens</taxon>
    </lineage>
</organism>